<name>A0A0N7L9Z3_9BASI</name>
<proteinExistence type="predicted"/>
<protein>
    <submittedName>
        <fullName evidence="1">Uncharacterized protein</fullName>
    </submittedName>
</protein>
<evidence type="ECO:0000313" key="2">
    <source>
        <dbReference type="Proteomes" id="UP000054845"/>
    </source>
</evidence>
<reference evidence="1 2" key="1">
    <citation type="submission" date="2014-09" db="EMBL/GenBank/DDBJ databases">
        <authorList>
            <person name="Magalhaes I.L.F."/>
            <person name="Oliveira U."/>
            <person name="Santos F.R."/>
            <person name="Vidigal T.H.D.A."/>
            <person name="Brescovit A.D."/>
            <person name="Santos A.J."/>
        </authorList>
    </citation>
    <scope>NUCLEOTIDE SEQUENCE [LARGE SCALE GENOMIC DNA]</scope>
</reference>
<dbReference type="EMBL" id="CCYA01000252">
    <property type="protein sequence ID" value="CEH15146.1"/>
    <property type="molecule type" value="Genomic_DNA"/>
</dbReference>
<keyword evidence="2" id="KW-1185">Reference proteome</keyword>
<dbReference type="AlphaFoldDB" id="A0A0N7L9Z3"/>
<dbReference type="Proteomes" id="UP000054845">
    <property type="component" value="Unassembled WGS sequence"/>
</dbReference>
<accession>A0A0N7L9Z3</accession>
<evidence type="ECO:0000313" key="1">
    <source>
        <dbReference type="EMBL" id="CEH15146.1"/>
    </source>
</evidence>
<organism evidence="1 2">
    <name type="scientific">Ceraceosorus bombacis</name>
    <dbReference type="NCBI Taxonomy" id="401625"/>
    <lineage>
        <taxon>Eukaryota</taxon>
        <taxon>Fungi</taxon>
        <taxon>Dikarya</taxon>
        <taxon>Basidiomycota</taxon>
        <taxon>Ustilaginomycotina</taxon>
        <taxon>Exobasidiomycetes</taxon>
        <taxon>Ceraceosorales</taxon>
        <taxon>Ceraceosoraceae</taxon>
        <taxon>Ceraceosorus</taxon>
    </lineage>
</organism>
<sequence length="50" mass="5688">MLQAQGAQERRGRGQTSLLQFAQLRDLLLYSSRRHLSRLLACTSDTPKSE</sequence>